<dbReference type="HAMAP" id="MF_02036">
    <property type="entry name" value="EgtC"/>
    <property type="match status" value="1"/>
</dbReference>
<evidence type="ECO:0000313" key="6">
    <source>
        <dbReference type="Proteomes" id="UP000323876"/>
    </source>
</evidence>
<sequence length="296" mass="31208">MCRHLGYVGPVVSVGETLTTGTHSLRTQAWAPRDMRGGGTINADGFGVAWWRAVEPDSTQNPSATSTLSGDTAPGGTLIASRYRNPAPIWTDPAVEEVLPQLHSAAVLASIRSATVGMPVERAACAPFTSAQWAFSHNGSVPNWRNVITAASSDLDNAATQFGATRLFETIQLLEAESPTDAATLWVLLRQLLTAVSPDGFVDSPGTALGLLAAGVLRHAPAARLNFLLGDGETLWATTVHHALSALVTDTSAVLASEPYDDDPNWRSIPDRSLVIARPGKLTIDPLPDSTKGASR</sequence>
<dbReference type="Gene3D" id="3.60.20.10">
    <property type="entry name" value="Glutamine Phosphoribosylpyrophosphate, subunit 1, domain 1"/>
    <property type="match status" value="1"/>
</dbReference>
<dbReference type="InterPro" id="IPR052373">
    <property type="entry name" value="Gamma-glu_amide_hydrolase"/>
</dbReference>
<keyword evidence="1 2" id="KW-0315">Glutamine amidotransferase</keyword>
<gene>
    <name evidence="2" type="primary">egtC</name>
    <name evidence="5" type="ORF">F3087_12725</name>
</gene>
<comment type="function">
    <text evidence="2">Catalyzes the hydrolysis of the gamma-glutamyl amide bond of hercynyl-gamma-L-glutamyl-L-cysteine sulfoxide to produce hercynylcysteine sulfoxide, a step in the biosynthesis pathway of ergothioneine.</text>
</comment>
<comment type="catalytic activity">
    <reaction evidence="2">
        <text>gamma-L-glutamyl-hercynylcysteine S-oxide + H2O = S-(hercyn-2-yl)-L-cysteine S-oxide + L-glutamate</text>
        <dbReference type="Rhea" id="RHEA:42684"/>
        <dbReference type="ChEBI" id="CHEBI:15377"/>
        <dbReference type="ChEBI" id="CHEBI:29985"/>
        <dbReference type="ChEBI" id="CHEBI:82703"/>
        <dbReference type="ChEBI" id="CHEBI:82706"/>
        <dbReference type="EC" id="3.5.1.118"/>
    </reaction>
</comment>
<reference evidence="5 6" key="1">
    <citation type="submission" date="2019-09" db="EMBL/GenBank/DDBJ databases">
        <authorList>
            <person name="Wang X."/>
        </authorList>
    </citation>
    <scope>NUCLEOTIDE SEQUENCE [LARGE SCALE GENOMIC DNA]</scope>
    <source>
        <strain evidence="5 6">CICC 11023</strain>
    </source>
</reference>
<evidence type="ECO:0000313" key="5">
    <source>
        <dbReference type="EMBL" id="KAA8887950.1"/>
    </source>
</evidence>
<dbReference type="SUPFAM" id="SSF56235">
    <property type="entry name" value="N-terminal nucleophile aminohydrolases (Ntn hydrolases)"/>
    <property type="match status" value="1"/>
</dbReference>
<dbReference type="InterPro" id="IPR017932">
    <property type="entry name" value="GATase_2_dom"/>
</dbReference>
<accession>A0A5N0EGI6</accession>
<dbReference type="GO" id="GO:0016811">
    <property type="term" value="F:hydrolase activity, acting on carbon-nitrogen (but not peptide) bonds, in linear amides"/>
    <property type="evidence" value="ECO:0007669"/>
    <property type="project" value="UniProtKB-UniRule"/>
</dbReference>
<feature type="domain" description="Glutamine amidotransferase type-2" evidence="4">
    <location>
        <begin position="2"/>
        <end position="296"/>
    </location>
</feature>
<dbReference type="GO" id="GO:0052699">
    <property type="term" value="P:ergothioneine biosynthetic process"/>
    <property type="evidence" value="ECO:0007669"/>
    <property type="project" value="UniProtKB-UniRule"/>
</dbReference>
<evidence type="ECO:0000256" key="2">
    <source>
        <dbReference type="HAMAP-Rule" id="MF_02036"/>
    </source>
</evidence>
<dbReference type="PANTHER" id="PTHR43187:SF2">
    <property type="entry name" value="GAMMA-GLUTAMYL-HERCYNYLCYSTEINE SULFOXIDE HYDROLASE"/>
    <property type="match status" value="1"/>
</dbReference>
<dbReference type="EC" id="3.5.1.118" evidence="2"/>
<dbReference type="RefSeq" id="WP_150402122.1">
    <property type="nucleotide sequence ID" value="NZ_VXLC01000004.1"/>
</dbReference>
<dbReference type="AlphaFoldDB" id="A0A5N0EGI6"/>
<organism evidence="5 6">
    <name type="scientific">Nocardia colli</name>
    <dbReference type="NCBI Taxonomy" id="2545717"/>
    <lineage>
        <taxon>Bacteria</taxon>
        <taxon>Bacillati</taxon>
        <taxon>Actinomycetota</taxon>
        <taxon>Actinomycetes</taxon>
        <taxon>Mycobacteriales</taxon>
        <taxon>Nocardiaceae</taxon>
        <taxon>Nocardia</taxon>
    </lineage>
</organism>
<name>A0A5N0EGI6_9NOCA</name>
<dbReference type="CDD" id="cd01908">
    <property type="entry name" value="YafJ"/>
    <property type="match status" value="1"/>
</dbReference>
<evidence type="ECO:0000256" key="1">
    <source>
        <dbReference type="ARBA" id="ARBA00022962"/>
    </source>
</evidence>
<dbReference type="OrthoDB" id="9804310at2"/>
<dbReference type="InterPro" id="IPR026869">
    <property type="entry name" value="EgtC-like"/>
</dbReference>
<proteinExistence type="inferred from homology"/>
<dbReference type="EMBL" id="VXLC01000004">
    <property type="protein sequence ID" value="KAA8887950.1"/>
    <property type="molecule type" value="Genomic_DNA"/>
</dbReference>
<comment type="pathway">
    <text evidence="2">Amino-acid biosynthesis; ergothioneine biosynthesis.</text>
</comment>
<protein>
    <recommendedName>
        <fullName evidence="2">Gamma-glutamyl-hercynylcysteine sulfoxide hydrolase</fullName>
        <ecNumber evidence="2">3.5.1.118</ecNumber>
    </recommendedName>
    <alternativeName>
        <fullName evidence="2">Gamma-glutamyl hercynylcysteine S-oxide hydrolase</fullName>
    </alternativeName>
</protein>
<dbReference type="InterPro" id="IPR032889">
    <property type="entry name" value="EgtC_Actinobacteria"/>
</dbReference>
<evidence type="ECO:0000256" key="3">
    <source>
        <dbReference type="SAM" id="MobiDB-lite"/>
    </source>
</evidence>
<dbReference type="UniPathway" id="UPA01014"/>
<dbReference type="Proteomes" id="UP000323876">
    <property type="component" value="Unassembled WGS sequence"/>
</dbReference>
<dbReference type="PROSITE" id="PS51278">
    <property type="entry name" value="GATASE_TYPE_2"/>
    <property type="match status" value="1"/>
</dbReference>
<keyword evidence="2" id="KW-0378">Hydrolase</keyword>
<feature type="region of interest" description="Disordered" evidence="3">
    <location>
        <begin position="57"/>
        <end position="77"/>
    </location>
</feature>
<dbReference type="Pfam" id="PF13230">
    <property type="entry name" value="GATase_4"/>
    <property type="match status" value="1"/>
</dbReference>
<keyword evidence="6" id="KW-1185">Reference proteome</keyword>
<dbReference type="InterPro" id="IPR029055">
    <property type="entry name" value="Ntn_hydrolases_N"/>
</dbReference>
<comment type="caution">
    <text evidence="5">The sequence shown here is derived from an EMBL/GenBank/DDBJ whole genome shotgun (WGS) entry which is preliminary data.</text>
</comment>
<evidence type="ECO:0000259" key="4">
    <source>
        <dbReference type="PROSITE" id="PS51278"/>
    </source>
</evidence>
<feature type="compositionally biased region" description="Polar residues" evidence="3">
    <location>
        <begin position="57"/>
        <end position="70"/>
    </location>
</feature>
<dbReference type="PANTHER" id="PTHR43187">
    <property type="entry name" value="GLUTAMINE AMIDOTRANSFERASE DUG3-RELATED"/>
    <property type="match status" value="1"/>
</dbReference>